<dbReference type="Pfam" id="PF11950">
    <property type="entry name" value="DUF3467"/>
    <property type="match status" value="1"/>
</dbReference>
<accession>A0ABN1MN35</accession>
<dbReference type="Proteomes" id="UP001501126">
    <property type="component" value="Unassembled WGS sequence"/>
</dbReference>
<dbReference type="InterPro" id="IPR021857">
    <property type="entry name" value="DUF3467"/>
</dbReference>
<sequence>MIVLPFLLEIITMENKNDNQINIELPEEVAEGTYSNLAIITHSQSEFIVDFIQVMPGMPKGKVKSRVVMTPQNAKRLMLALNDNIKKFEQAHGEVSLGDGNPMIPPINFGGTNNQA</sequence>
<name>A0ABN1MN35_9FLAO</name>
<organism evidence="2 3">
    <name type="scientific">Wandonia haliotis</name>
    <dbReference type="NCBI Taxonomy" id="574963"/>
    <lineage>
        <taxon>Bacteria</taxon>
        <taxon>Pseudomonadati</taxon>
        <taxon>Bacteroidota</taxon>
        <taxon>Flavobacteriia</taxon>
        <taxon>Flavobacteriales</taxon>
        <taxon>Crocinitomicaceae</taxon>
        <taxon>Wandonia</taxon>
    </lineage>
</organism>
<proteinExistence type="predicted"/>
<feature type="region of interest" description="Disordered" evidence="1">
    <location>
        <begin position="96"/>
        <end position="116"/>
    </location>
</feature>
<evidence type="ECO:0000256" key="1">
    <source>
        <dbReference type="SAM" id="MobiDB-lite"/>
    </source>
</evidence>
<evidence type="ECO:0000313" key="2">
    <source>
        <dbReference type="EMBL" id="GAA0874685.1"/>
    </source>
</evidence>
<comment type="caution">
    <text evidence="2">The sequence shown here is derived from an EMBL/GenBank/DDBJ whole genome shotgun (WGS) entry which is preliminary data.</text>
</comment>
<reference evidence="2 3" key="1">
    <citation type="journal article" date="2019" name="Int. J. Syst. Evol. Microbiol.">
        <title>The Global Catalogue of Microorganisms (GCM) 10K type strain sequencing project: providing services to taxonomists for standard genome sequencing and annotation.</title>
        <authorList>
            <consortium name="The Broad Institute Genomics Platform"/>
            <consortium name="The Broad Institute Genome Sequencing Center for Infectious Disease"/>
            <person name="Wu L."/>
            <person name="Ma J."/>
        </authorList>
    </citation>
    <scope>NUCLEOTIDE SEQUENCE [LARGE SCALE GENOMIC DNA]</scope>
    <source>
        <strain evidence="2 3">JCM 16083</strain>
    </source>
</reference>
<protein>
    <submittedName>
        <fullName evidence="2">DUF3467 domain-containing protein</fullName>
    </submittedName>
</protein>
<keyword evidence="3" id="KW-1185">Reference proteome</keyword>
<gene>
    <name evidence="2" type="ORF">GCM10009118_10930</name>
</gene>
<evidence type="ECO:0000313" key="3">
    <source>
        <dbReference type="Proteomes" id="UP001501126"/>
    </source>
</evidence>
<dbReference type="EMBL" id="BAAAFH010000003">
    <property type="protein sequence ID" value="GAA0874685.1"/>
    <property type="molecule type" value="Genomic_DNA"/>
</dbReference>